<dbReference type="GO" id="GO:0004674">
    <property type="term" value="F:protein serine/threonine kinase activity"/>
    <property type="evidence" value="ECO:0007669"/>
    <property type="project" value="UniProtKB-EC"/>
</dbReference>
<keyword evidence="2" id="KW-0418">Kinase</keyword>
<gene>
    <name evidence="2" type="primary">rsbT_1</name>
    <name evidence="2" type="ORF">DWB77_00352</name>
</gene>
<evidence type="ECO:0000313" key="2">
    <source>
        <dbReference type="EMBL" id="AYG78245.1"/>
    </source>
</evidence>
<sequence length="336" mass="35106">MMLPLTAAAHVRIDHYSAVHLAAAAARSLSEQCGLPGALPDQAAVLASELASNIDKHARDGALYIQPLPLGRGVEILAADRGPGMPELERCLADGYTTVGTLGAGLGAVSRIASDFTIRTQVGVGTLACARLTRPDQPAVARQSAALVCLPADREEHCGDAGAVIDDGTIRTAVVVDGLGHGIEAAEAAQAALRSFRAASARPLPDILTALHRTLRHTRGAAVAVLRLDGERAVYCGIGNIRAVALSHEGVHHRLTGQPGVVGWRMPTPKTHAIPLPAGTTGVLHTDGIDARWTHAPSLFALRLPPQLLTASVTHNYRSTRDDATVLAVKPHPRLP</sequence>
<dbReference type="OrthoDB" id="479131at2"/>
<proteinExistence type="predicted"/>
<reference evidence="2 3" key="1">
    <citation type="submission" date="2018-10" db="EMBL/GenBank/DDBJ databases">
        <title>Relationship between Morphology and Antimicrobial Activity in Streptomyces.</title>
        <authorList>
            <person name="Kang H.J."/>
            <person name="Kim S.B."/>
        </authorList>
    </citation>
    <scope>NUCLEOTIDE SEQUENCE [LARGE SCALE GENOMIC DNA]</scope>
    <source>
        <strain evidence="2 3">BH38</strain>
    </source>
</reference>
<dbReference type="Proteomes" id="UP000271554">
    <property type="component" value="Chromosome"/>
</dbReference>
<dbReference type="InterPro" id="IPR039248">
    <property type="entry name" value="Ptase_RsbX"/>
</dbReference>
<dbReference type="SUPFAM" id="SSF55874">
    <property type="entry name" value="ATPase domain of HSP90 chaperone/DNA topoisomerase II/histidine kinase"/>
    <property type="match status" value="1"/>
</dbReference>
<dbReference type="Gene3D" id="3.60.40.10">
    <property type="entry name" value="PPM-type phosphatase domain"/>
    <property type="match status" value="1"/>
</dbReference>
<dbReference type="RefSeq" id="WP_120719563.1">
    <property type="nucleotide sequence ID" value="NZ_CP032698.1"/>
</dbReference>
<keyword evidence="2" id="KW-0808">Transferase</keyword>
<feature type="domain" description="PPM-type phosphatase" evidence="1">
    <location>
        <begin position="133"/>
        <end position="331"/>
    </location>
</feature>
<protein>
    <submittedName>
        <fullName evidence="2">Serine/threonine-protein kinase RsbT</fullName>
        <ecNumber evidence="2">2.7.11.1</ecNumber>
    </submittedName>
</protein>
<dbReference type="Pfam" id="PF07228">
    <property type="entry name" value="SpoIIE"/>
    <property type="match status" value="1"/>
</dbReference>
<dbReference type="InterPro" id="IPR001932">
    <property type="entry name" value="PPM-type_phosphatase-like_dom"/>
</dbReference>
<dbReference type="EMBL" id="CP032698">
    <property type="protein sequence ID" value="AYG78245.1"/>
    <property type="molecule type" value="Genomic_DNA"/>
</dbReference>
<evidence type="ECO:0000259" key="1">
    <source>
        <dbReference type="SMART" id="SM00331"/>
    </source>
</evidence>
<dbReference type="KEGG" id="shun:DWB77_00352"/>
<dbReference type="PANTHER" id="PTHR35801:SF1">
    <property type="entry name" value="PHOSPHOSERINE PHOSPHATASE RSBX"/>
    <property type="match status" value="1"/>
</dbReference>
<evidence type="ECO:0000313" key="3">
    <source>
        <dbReference type="Proteomes" id="UP000271554"/>
    </source>
</evidence>
<dbReference type="SMART" id="SM00331">
    <property type="entry name" value="PP2C_SIG"/>
    <property type="match status" value="1"/>
</dbReference>
<dbReference type="PANTHER" id="PTHR35801">
    <property type="entry name" value="PHOSPHOSERINE PHOSPHATASE RSBX"/>
    <property type="match status" value="1"/>
</dbReference>
<dbReference type="EC" id="2.7.11.1" evidence="2"/>
<keyword evidence="3" id="KW-1185">Reference proteome</keyword>
<accession>A0A387H3I2</accession>
<dbReference type="InterPro" id="IPR036457">
    <property type="entry name" value="PPM-type-like_dom_sf"/>
</dbReference>
<name>A0A387H3I2_9ACTN</name>
<dbReference type="AlphaFoldDB" id="A0A387H3I2"/>
<organism evidence="2 3">
    <name type="scientific">Streptomyces hundungensis</name>
    <dbReference type="NCBI Taxonomy" id="1077946"/>
    <lineage>
        <taxon>Bacteria</taxon>
        <taxon>Bacillati</taxon>
        <taxon>Actinomycetota</taxon>
        <taxon>Actinomycetes</taxon>
        <taxon>Kitasatosporales</taxon>
        <taxon>Streptomycetaceae</taxon>
        <taxon>Streptomyces</taxon>
    </lineage>
</organism>
<dbReference type="SUPFAM" id="SSF81606">
    <property type="entry name" value="PP2C-like"/>
    <property type="match status" value="1"/>
</dbReference>
<dbReference type="Gene3D" id="3.30.565.10">
    <property type="entry name" value="Histidine kinase-like ATPase, C-terminal domain"/>
    <property type="match status" value="1"/>
</dbReference>
<dbReference type="InterPro" id="IPR036890">
    <property type="entry name" value="HATPase_C_sf"/>
</dbReference>